<reference evidence="1 2" key="1">
    <citation type="journal article" date="2019" name="Genome Biol. Evol.">
        <title>Insights into the evolution of the New World diploid cottons (Gossypium, subgenus Houzingenia) based on genome sequencing.</title>
        <authorList>
            <person name="Grover C.E."/>
            <person name="Arick M.A. 2nd"/>
            <person name="Thrash A."/>
            <person name="Conover J.L."/>
            <person name="Sanders W.S."/>
            <person name="Peterson D.G."/>
            <person name="Frelichowski J.E."/>
            <person name="Scheffler J.A."/>
            <person name="Scheffler B.E."/>
            <person name="Wendel J.F."/>
        </authorList>
    </citation>
    <scope>NUCLEOTIDE SEQUENCE [LARGE SCALE GENOMIC DNA]</scope>
    <source>
        <strain evidence="1">8</strain>
        <tissue evidence="1">Leaf</tissue>
    </source>
</reference>
<keyword evidence="2" id="KW-1185">Reference proteome</keyword>
<dbReference type="Proteomes" id="UP000593568">
    <property type="component" value="Unassembled WGS sequence"/>
</dbReference>
<evidence type="ECO:0000313" key="1">
    <source>
        <dbReference type="EMBL" id="MBA0761490.1"/>
    </source>
</evidence>
<feature type="non-terminal residue" evidence="1">
    <location>
        <position position="31"/>
    </location>
</feature>
<proteinExistence type="predicted"/>
<sequence>MHPVEILGQSQYLECEGAIGSVRYPRDARVR</sequence>
<comment type="caution">
    <text evidence="1">The sequence shown here is derived from an EMBL/GenBank/DDBJ whole genome shotgun (WGS) entry which is preliminary data.</text>
</comment>
<evidence type="ECO:0000313" key="2">
    <source>
        <dbReference type="Proteomes" id="UP000593568"/>
    </source>
</evidence>
<organism evidence="1 2">
    <name type="scientific">Gossypium trilobum</name>
    <dbReference type="NCBI Taxonomy" id="34281"/>
    <lineage>
        <taxon>Eukaryota</taxon>
        <taxon>Viridiplantae</taxon>
        <taxon>Streptophyta</taxon>
        <taxon>Embryophyta</taxon>
        <taxon>Tracheophyta</taxon>
        <taxon>Spermatophyta</taxon>
        <taxon>Magnoliopsida</taxon>
        <taxon>eudicotyledons</taxon>
        <taxon>Gunneridae</taxon>
        <taxon>Pentapetalae</taxon>
        <taxon>rosids</taxon>
        <taxon>malvids</taxon>
        <taxon>Malvales</taxon>
        <taxon>Malvaceae</taxon>
        <taxon>Malvoideae</taxon>
        <taxon>Gossypium</taxon>
    </lineage>
</organism>
<name>A0A7J9DL68_9ROSI</name>
<protein>
    <submittedName>
        <fullName evidence="1">Uncharacterized protein</fullName>
    </submittedName>
</protein>
<dbReference type="EMBL" id="JABEZW010000003">
    <property type="protein sequence ID" value="MBA0761490.1"/>
    <property type="molecule type" value="Genomic_DNA"/>
</dbReference>
<gene>
    <name evidence="1" type="ORF">Gotri_024130</name>
</gene>
<accession>A0A7J9DL68</accession>
<dbReference type="AlphaFoldDB" id="A0A7J9DL68"/>